<keyword evidence="1 4" id="KW-0808">Transferase</keyword>
<evidence type="ECO:0000313" key="5">
    <source>
        <dbReference type="EMBL" id="MUG24370.1"/>
    </source>
</evidence>
<evidence type="ECO:0000313" key="7">
    <source>
        <dbReference type="Proteomes" id="UP000442469"/>
    </source>
</evidence>
<keyword evidence="6" id="KW-1185">Reference proteome</keyword>
<protein>
    <submittedName>
        <fullName evidence="4">Acetyltransferase domain protein</fullName>
    </submittedName>
    <submittedName>
        <fullName evidence="5">GNAT family N-acetyltransferase</fullName>
    </submittedName>
</protein>
<dbReference type="Proteomes" id="UP000442469">
    <property type="component" value="Unassembled WGS sequence"/>
</dbReference>
<dbReference type="EMBL" id="JMQA01000030">
    <property type="protein sequence ID" value="KFN08012.1"/>
    <property type="molecule type" value="Genomic_DNA"/>
</dbReference>
<keyword evidence="2" id="KW-0012">Acyltransferase</keyword>
<evidence type="ECO:0000313" key="4">
    <source>
        <dbReference type="EMBL" id="KFN08012.1"/>
    </source>
</evidence>
<feature type="domain" description="N-acetyltransferase" evidence="3">
    <location>
        <begin position="1"/>
        <end position="148"/>
    </location>
</feature>
<dbReference type="GeneID" id="77008788"/>
<dbReference type="Pfam" id="PF00583">
    <property type="entry name" value="Acetyltransf_1"/>
    <property type="match status" value="1"/>
</dbReference>
<sequence length="151" mass="17960">MIRYRRPKQDDPVIFDLVQKQLVPHSSLPSHEIETILKELPKRLSRGVTLVASPYYEADPVAFIHFLVYGDLLYIDMMAVAPAYQRKRYGQTLMLHAEHFAASRECIRAKVMVDRDNTRAHLFYRKMGYRRKRFIEATKCYEMEKILNFYI</sequence>
<evidence type="ECO:0000256" key="2">
    <source>
        <dbReference type="ARBA" id="ARBA00023315"/>
    </source>
</evidence>
<evidence type="ECO:0000256" key="1">
    <source>
        <dbReference type="ARBA" id="ARBA00022679"/>
    </source>
</evidence>
<evidence type="ECO:0000313" key="6">
    <source>
        <dbReference type="Proteomes" id="UP000029278"/>
    </source>
</evidence>
<dbReference type="InterPro" id="IPR050680">
    <property type="entry name" value="YpeA/RimI_acetyltransf"/>
</dbReference>
<dbReference type="PANTHER" id="PTHR43420">
    <property type="entry name" value="ACETYLTRANSFERASE"/>
    <property type="match status" value="1"/>
</dbReference>
<gene>
    <name evidence="4" type="ORF">DJ90_3366</name>
    <name evidence="5" type="ORF">GNQ08_18485</name>
</gene>
<comment type="caution">
    <text evidence="4">The sequence shown here is derived from an EMBL/GenBank/DDBJ whole genome shotgun (WGS) entry which is preliminary data.</text>
</comment>
<dbReference type="SUPFAM" id="SSF55729">
    <property type="entry name" value="Acyl-CoA N-acyltransferases (Nat)"/>
    <property type="match status" value="1"/>
</dbReference>
<dbReference type="GO" id="GO:0016747">
    <property type="term" value="F:acyltransferase activity, transferring groups other than amino-acyl groups"/>
    <property type="evidence" value="ECO:0007669"/>
    <property type="project" value="InterPro"/>
</dbReference>
<dbReference type="OrthoDB" id="2638380at2"/>
<dbReference type="InterPro" id="IPR016181">
    <property type="entry name" value="Acyl_CoA_acyltransferase"/>
</dbReference>
<dbReference type="EMBL" id="WNZZ01000014">
    <property type="protein sequence ID" value="MUG24370.1"/>
    <property type="molecule type" value="Genomic_DNA"/>
</dbReference>
<dbReference type="Gene3D" id="3.40.630.30">
    <property type="match status" value="1"/>
</dbReference>
<name>A0A090ZBK4_PAEMA</name>
<dbReference type="HOGENOM" id="CLU_136769_0_0_9"/>
<organism evidence="4 6">
    <name type="scientific">Paenibacillus macerans</name>
    <name type="common">Bacillus macerans</name>
    <dbReference type="NCBI Taxonomy" id="44252"/>
    <lineage>
        <taxon>Bacteria</taxon>
        <taxon>Bacillati</taxon>
        <taxon>Bacillota</taxon>
        <taxon>Bacilli</taxon>
        <taxon>Bacillales</taxon>
        <taxon>Paenibacillaceae</taxon>
        <taxon>Paenibacillus</taxon>
    </lineage>
</organism>
<dbReference type="Proteomes" id="UP000029278">
    <property type="component" value="Unassembled WGS sequence"/>
</dbReference>
<dbReference type="PROSITE" id="PS51186">
    <property type="entry name" value="GNAT"/>
    <property type="match status" value="1"/>
</dbReference>
<evidence type="ECO:0000259" key="3">
    <source>
        <dbReference type="PROSITE" id="PS51186"/>
    </source>
</evidence>
<dbReference type="CDD" id="cd04301">
    <property type="entry name" value="NAT_SF"/>
    <property type="match status" value="1"/>
</dbReference>
<dbReference type="AlphaFoldDB" id="A0A090ZBK4"/>
<accession>A0A090ZBK4</accession>
<dbReference type="PATRIC" id="fig|44252.3.peg.3495"/>
<reference evidence="5 7" key="2">
    <citation type="submission" date="2019-11" db="EMBL/GenBank/DDBJ databases">
        <title>Draft genome sequences of five Paenibacillus species of dairy origin.</title>
        <authorList>
            <person name="Olajide A.M."/>
            <person name="Chen S."/>
            <person name="Lapointe G."/>
        </authorList>
    </citation>
    <scope>NUCLEOTIDE SEQUENCE [LARGE SCALE GENOMIC DNA]</scope>
    <source>
        <strain evidence="5 7">3CT49</strain>
    </source>
</reference>
<dbReference type="RefSeq" id="WP_036624926.1">
    <property type="nucleotide sequence ID" value="NZ_BGML01000001.1"/>
</dbReference>
<reference evidence="4 6" key="1">
    <citation type="submission" date="2014-04" db="EMBL/GenBank/DDBJ databases">
        <authorList>
            <person name="Bishop-Lilly K.A."/>
            <person name="Broomall S.M."/>
            <person name="Chain P.S."/>
            <person name="Chertkov O."/>
            <person name="Coyne S.R."/>
            <person name="Daligault H.E."/>
            <person name="Davenport K.W."/>
            <person name="Erkkila T."/>
            <person name="Frey K.G."/>
            <person name="Gibbons H.S."/>
            <person name="Gu W."/>
            <person name="Jaissle J."/>
            <person name="Johnson S.L."/>
            <person name="Koroleva G.I."/>
            <person name="Ladner J.T."/>
            <person name="Lo C.-C."/>
            <person name="Minogue T.D."/>
            <person name="Munk C."/>
            <person name="Palacios G.F."/>
            <person name="Redden C.L."/>
            <person name="Rosenzweig C.N."/>
            <person name="Scholz M.B."/>
            <person name="Teshima H."/>
            <person name="Xu Y."/>
        </authorList>
    </citation>
    <scope>NUCLEOTIDE SEQUENCE [LARGE SCALE GENOMIC DNA]</scope>
    <source>
        <strain evidence="4 6">8244</strain>
    </source>
</reference>
<proteinExistence type="predicted"/>
<dbReference type="InterPro" id="IPR000182">
    <property type="entry name" value="GNAT_dom"/>
</dbReference>